<dbReference type="SUPFAM" id="SSF143113">
    <property type="entry name" value="NAP-like"/>
    <property type="match status" value="1"/>
</dbReference>
<dbReference type="EMBL" id="CAXLJM020000068">
    <property type="protein sequence ID" value="CAL8124630.1"/>
    <property type="molecule type" value="Genomic_DNA"/>
</dbReference>
<sequence length="240" mass="27933">MAAVPPRVAELPHFERVQGNINANNVNNADGNNGHAGGRGDEPAMDLPQALKALDDIQFEFNHYNHLGLLSLDFQSNILARRAEAIARIPNFWRQALVGLHCEHFHFRGQEPECLSALISIDIESLWSDDLDIKKEVGCQFKFTFGPNPYFDNRELVKEYKYEAKRPPRRKSCTRIEWNRGATETLAFYDWGLNWASPFSFFDWYCEIRPMRPFVDNDIAFRIKNILWRDPLLYYNHAAR</sequence>
<feature type="region of interest" description="Disordered" evidence="3">
    <location>
        <begin position="22"/>
        <end position="44"/>
    </location>
</feature>
<dbReference type="Pfam" id="PF00956">
    <property type="entry name" value="NAP"/>
    <property type="match status" value="1"/>
</dbReference>
<evidence type="ECO:0000313" key="4">
    <source>
        <dbReference type="EMBL" id="CAL8124630.1"/>
    </source>
</evidence>
<dbReference type="PANTHER" id="PTHR11875">
    <property type="entry name" value="TESTIS-SPECIFIC Y-ENCODED PROTEIN"/>
    <property type="match status" value="1"/>
</dbReference>
<dbReference type="InterPro" id="IPR002164">
    <property type="entry name" value="NAP_family"/>
</dbReference>
<evidence type="ECO:0000256" key="2">
    <source>
        <dbReference type="RuleBase" id="RU003876"/>
    </source>
</evidence>
<comment type="caution">
    <text evidence="4">The sequence shown here is derived from an EMBL/GenBank/DDBJ whole genome shotgun (WGS) entry which is preliminary data.</text>
</comment>
<keyword evidence="5" id="KW-1185">Reference proteome</keyword>
<evidence type="ECO:0000256" key="1">
    <source>
        <dbReference type="ARBA" id="ARBA00009947"/>
    </source>
</evidence>
<dbReference type="Proteomes" id="UP001642540">
    <property type="component" value="Unassembled WGS sequence"/>
</dbReference>
<feature type="compositionally biased region" description="Low complexity" evidence="3">
    <location>
        <begin position="22"/>
        <end position="33"/>
    </location>
</feature>
<dbReference type="InterPro" id="IPR037231">
    <property type="entry name" value="NAP-like_sf"/>
</dbReference>
<organism evidence="4 5">
    <name type="scientific">Orchesella dallaii</name>
    <dbReference type="NCBI Taxonomy" id="48710"/>
    <lineage>
        <taxon>Eukaryota</taxon>
        <taxon>Metazoa</taxon>
        <taxon>Ecdysozoa</taxon>
        <taxon>Arthropoda</taxon>
        <taxon>Hexapoda</taxon>
        <taxon>Collembola</taxon>
        <taxon>Entomobryomorpha</taxon>
        <taxon>Entomobryoidea</taxon>
        <taxon>Orchesellidae</taxon>
        <taxon>Orchesellinae</taxon>
        <taxon>Orchesella</taxon>
    </lineage>
</organism>
<gene>
    <name evidence="4" type="ORF">ODALV1_LOCUS20698</name>
</gene>
<evidence type="ECO:0000256" key="3">
    <source>
        <dbReference type="SAM" id="MobiDB-lite"/>
    </source>
</evidence>
<protein>
    <submittedName>
        <fullName evidence="4">Uncharacterized protein</fullName>
    </submittedName>
</protein>
<name>A0ABP1RF32_9HEXA</name>
<evidence type="ECO:0000313" key="5">
    <source>
        <dbReference type="Proteomes" id="UP001642540"/>
    </source>
</evidence>
<reference evidence="4 5" key="1">
    <citation type="submission" date="2024-08" db="EMBL/GenBank/DDBJ databases">
        <authorList>
            <person name="Cucini C."/>
            <person name="Frati F."/>
        </authorList>
    </citation>
    <scope>NUCLEOTIDE SEQUENCE [LARGE SCALE GENOMIC DNA]</scope>
</reference>
<proteinExistence type="inferred from homology"/>
<accession>A0ABP1RF32</accession>
<comment type="similarity">
    <text evidence="1 2">Belongs to the nucleosome assembly protein (NAP) family.</text>
</comment>
<dbReference type="Gene3D" id="3.30.1120.90">
    <property type="entry name" value="Nucleosome assembly protein"/>
    <property type="match status" value="1"/>
</dbReference>